<feature type="transmembrane region" description="Helical" evidence="16">
    <location>
        <begin position="278"/>
        <end position="300"/>
    </location>
</feature>
<reference evidence="20" key="1">
    <citation type="journal article" date="2006" name="Ichthyol. Res.">
        <title>Population structure of the sailfin sandfish, Arctoscopus japonicus (Trichodontidae), in the Sea of Japan.</title>
        <authorList>
            <person name="Shirai S.M."/>
            <person name="Kuranaga R."/>
            <person name="Sugiyama H."/>
            <person name="Higuchi M."/>
        </authorList>
    </citation>
    <scope>NUCLEOTIDE SEQUENCE</scope>
    <source>
        <strain evidence="20">Arja_Aj024</strain>
        <tissue evidence="20">Body muscle</tissue>
    </source>
</reference>
<evidence type="ECO:0000256" key="6">
    <source>
        <dbReference type="ARBA" id="ARBA00022692"/>
    </source>
</evidence>
<feature type="transmembrane region" description="Helical" evidence="16">
    <location>
        <begin position="413"/>
        <end position="436"/>
    </location>
</feature>
<evidence type="ECO:0000256" key="9">
    <source>
        <dbReference type="ARBA" id="ARBA00022982"/>
    </source>
</evidence>
<keyword evidence="14 16" id="KW-0472">Membrane</keyword>
<dbReference type="CTD" id="4540"/>
<evidence type="ECO:0000256" key="8">
    <source>
        <dbReference type="ARBA" id="ARBA00022967"/>
    </source>
</evidence>
<feature type="domain" description="NADH dehydrogenase subunit 5 C-terminal" evidence="19">
    <location>
        <begin position="428"/>
        <end position="609"/>
    </location>
</feature>
<evidence type="ECO:0000256" key="13">
    <source>
        <dbReference type="ARBA" id="ARBA00023128"/>
    </source>
</evidence>
<feature type="transmembrane region" description="Helical" evidence="16">
    <location>
        <begin position="331"/>
        <end position="353"/>
    </location>
</feature>
<dbReference type="InterPro" id="IPR001516">
    <property type="entry name" value="Proton_antipo_N"/>
</dbReference>
<evidence type="ECO:0000259" key="17">
    <source>
        <dbReference type="Pfam" id="PF00361"/>
    </source>
</evidence>
<dbReference type="InterPro" id="IPR010934">
    <property type="entry name" value="NADH_DH_su5_C"/>
</dbReference>
<feature type="transmembrane region" description="Helical" evidence="16">
    <location>
        <begin position="145"/>
        <end position="165"/>
    </location>
</feature>
<feature type="transmembrane region" description="Helical" evidence="16">
    <location>
        <begin position="43"/>
        <end position="60"/>
    </location>
</feature>
<keyword evidence="5" id="KW-0679">Respiratory chain</keyword>
<evidence type="ECO:0000256" key="11">
    <source>
        <dbReference type="ARBA" id="ARBA00023027"/>
    </source>
</evidence>
<dbReference type="PANTHER" id="PTHR42829:SF2">
    <property type="entry name" value="NADH-UBIQUINONE OXIDOREDUCTASE CHAIN 5"/>
    <property type="match status" value="1"/>
</dbReference>
<dbReference type="EC" id="7.1.1.2" evidence="2 16"/>
<feature type="transmembrane region" description="Helical" evidence="16">
    <location>
        <begin position="463"/>
        <end position="479"/>
    </location>
</feature>
<evidence type="ECO:0000259" key="19">
    <source>
        <dbReference type="Pfam" id="PF06455"/>
    </source>
</evidence>
<dbReference type="Pfam" id="PF00662">
    <property type="entry name" value="Proton_antipo_N"/>
    <property type="match status" value="1"/>
</dbReference>
<name>Q94QG1_ARCJA</name>
<feature type="transmembrane region" description="Helical" evidence="16">
    <location>
        <begin position="90"/>
        <end position="110"/>
    </location>
</feature>
<evidence type="ECO:0000259" key="18">
    <source>
        <dbReference type="Pfam" id="PF00662"/>
    </source>
</evidence>
<feature type="transmembrane region" description="Helical" evidence="16">
    <location>
        <begin position="491"/>
        <end position="511"/>
    </location>
</feature>
<dbReference type="GO" id="GO:0008137">
    <property type="term" value="F:NADH dehydrogenase (ubiquinone) activity"/>
    <property type="evidence" value="ECO:0007669"/>
    <property type="project" value="UniProtKB-EC"/>
</dbReference>
<organism evidence="20">
    <name type="scientific">Arctoscopus japonicus</name>
    <name type="common">Sailfin sandfish</name>
    <dbReference type="NCBI Taxonomy" id="148607"/>
    <lineage>
        <taxon>Eukaryota</taxon>
        <taxon>Metazoa</taxon>
        <taxon>Chordata</taxon>
        <taxon>Craniata</taxon>
        <taxon>Vertebrata</taxon>
        <taxon>Euteleostomi</taxon>
        <taxon>Actinopterygii</taxon>
        <taxon>Neopterygii</taxon>
        <taxon>Teleostei</taxon>
        <taxon>Neoteleostei</taxon>
        <taxon>Acanthomorphata</taxon>
        <taxon>Eupercaria</taxon>
        <taxon>Perciformes</taxon>
        <taxon>Cottioidei</taxon>
        <taxon>Cottales</taxon>
        <taxon>Trichodontidae</taxon>
        <taxon>Arctoscopus</taxon>
    </lineage>
</organism>
<evidence type="ECO:0000256" key="1">
    <source>
        <dbReference type="ARBA" id="ARBA00004448"/>
    </source>
</evidence>
<dbReference type="InterPro" id="IPR018393">
    <property type="entry name" value="NADHpl_OxRdtase_5_subgr"/>
</dbReference>
<protein>
    <recommendedName>
        <fullName evidence="3 16">NADH-ubiquinone oxidoreductase chain 5</fullName>
        <ecNumber evidence="2 16">7.1.1.2</ecNumber>
    </recommendedName>
</protein>
<geneLocation type="mitochondrion" evidence="20"/>
<dbReference type="GO" id="GO:0005743">
    <property type="term" value="C:mitochondrial inner membrane"/>
    <property type="evidence" value="ECO:0007669"/>
    <property type="project" value="UniProtKB-SubCell"/>
</dbReference>
<dbReference type="Pfam" id="PF06455">
    <property type="entry name" value="NADH5_C"/>
    <property type="match status" value="1"/>
</dbReference>
<keyword evidence="12 16" id="KW-0830">Ubiquinone</keyword>
<feature type="domain" description="NADH-Ubiquinone oxidoreductase (complex I) chain 5 N-terminal" evidence="18">
    <location>
        <begin position="73"/>
        <end position="123"/>
    </location>
</feature>
<dbReference type="GO" id="GO:0015990">
    <property type="term" value="P:electron transport coupled proton transport"/>
    <property type="evidence" value="ECO:0007669"/>
    <property type="project" value="TreeGrafter"/>
</dbReference>
<evidence type="ECO:0000256" key="12">
    <source>
        <dbReference type="ARBA" id="ARBA00023075"/>
    </source>
</evidence>
<comment type="catalytic activity">
    <reaction evidence="15 16">
        <text>a ubiquinone + NADH + 5 H(+)(in) = a ubiquinol + NAD(+) + 4 H(+)(out)</text>
        <dbReference type="Rhea" id="RHEA:29091"/>
        <dbReference type="Rhea" id="RHEA-COMP:9565"/>
        <dbReference type="Rhea" id="RHEA-COMP:9566"/>
        <dbReference type="ChEBI" id="CHEBI:15378"/>
        <dbReference type="ChEBI" id="CHEBI:16389"/>
        <dbReference type="ChEBI" id="CHEBI:17976"/>
        <dbReference type="ChEBI" id="CHEBI:57540"/>
        <dbReference type="ChEBI" id="CHEBI:57945"/>
        <dbReference type="EC" id="7.1.1.2"/>
    </reaction>
</comment>
<dbReference type="InterPro" id="IPR001750">
    <property type="entry name" value="ND/Mrp_TM"/>
</dbReference>
<accession>Q94QG1</accession>
<keyword evidence="13 16" id="KW-0496">Mitochondrion</keyword>
<evidence type="ECO:0000256" key="7">
    <source>
        <dbReference type="ARBA" id="ARBA00022792"/>
    </source>
</evidence>
<sequence>MHPTSLTMTSSLIIIFTLLACPVLSTLSPHVKAPSWAITHVKTAVKLSFFISLLPLFLFFNEGAETIVTSWTWMNTLCFDISLSFKFDHYSIIFTPIALYVTWSILEFASWYMHADPNMNRFFKYLLIFLISMITLVTANNMFQLFIGWEGVGIMSFLLIGWWHGRADANTAALQAVVYNRVGDVGLIFAMAWMAMNLNSWEMQQIFVASKDFDLTFPLLGLILAATGKSAQFGLHPWLPSAMEGPTPVSALLHSSTMVVAGIFLLVRMSPLLEGNQIALTTCLCLGALTTLFTATCALTQNDIKKIVAFSTSSQLGLMMVTIGLNQPQLAFLHICTHAFFKAMLFLCSGSIIHSLNDEQDIRKMGGMHHLTPFTSSCLTIGSLALTGTPFLAGFFSKDAIIEALNTSHLNAWALTLTLLATSFTAIYSLRVVFFVSMGHPRFNSFSPINENTPAVINPIKRLAWGSIVAGLLITSSITPLKTPIMTMPPLLKLAALIVTILGLLLALELASLTTKQHQTTPNKATHHFSNMLGFFPTIIHRLTPKLNLVLGQTIASQMVDQTWLEKTGPKAIATSSLPLITTTSDTQQGLIKTYLALFLLTLVFTILLTTG</sequence>
<dbReference type="GeneID" id="803428"/>
<keyword evidence="10 16" id="KW-1133">Transmembrane helix</keyword>
<keyword evidence="11 16" id="KW-0520">NAD</keyword>
<feature type="transmembrane region" description="Helical" evidence="16">
    <location>
        <begin position="122"/>
        <end position="139"/>
    </location>
</feature>
<evidence type="ECO:0000256" key="5">
    <source>
        <dbReference type="ARBA" id="ARBA00022660"/>
    </source>
</evidence>
<dbReference type="RefSeq" id="NP_148761.1">
    <property type="nucleotide sequence ID" value="NC_002812.1"/>
</dbReference>
<comment type="similarity">
    <text evidence="16">Belongs to the complex I subunit 5 family.</text>
</comment>
<evidence type="ECO:0000256" key="14">
    <source>
        <dbReference type="ARBA" id="ARBA00023136"/>
    </source>
</evidence>
<reference evidence="20" key="2">
    <citation type="journal article" date="2007" name="BMC Evol. Biol.">
        <title>Independent evolution of the specialized pharyngeal jaw apparatus in cichlid and labrid fishes.</title>
        <authorList>
            <person name="Mabuchi K."/>
            <person name="Miya M."/>
            <person name="Azuma Y."/>
            <person name="Nishida M."/>
        </authorList>
    </citation>
    <scope>NUCLEOTIDE SEQUENCE</scope>
    <source>
        <strain evidence="20">Arja_Aj024</strain>
        <tissue evidence="20">Body muscle</tissue>
    </source>
</reference>
<proteinExistence type="inferred from homology"/>
<dbReference type="GO" id="GO:0042773">
    <property type="term" value="P:ATP synthesis coupled electron transport"/>
    <property type="evidence" value="ECO:0007669"/>
    <property type="project" value="InterPro"/>
</dbReference>
<dbReference type="AlphaFoldDB" id="Q94QG1"/>
<evidence type="ECO:0000256" key="16">
    <source>
        <dbReference type="RuleBase" id="RU003404"/>
    </source>
</evidence>
<feature type="transmembrane region" description="Helical" evidence="16">
    <location>
        <begin position="247"/>
        <end position="266"/>
    </location>
</feature>
<feature type="transmembrane region" description="Helical" evidence="16">
    <location>
        <begin position="12"/>
        <end position="31"/>
    </location>
</feature>
<feature type="domain" description="NADH:quinone oxidoreductase/Mrp antiporter transmembrane" evidence="17">
    <location>
        <begin position="139"/>
        <end position="420"/>
    </location>
</feature>
<dbReference type="NCBIfam" id="TIGR01974">
    <property type="entry name" value="NDH_I_L"/>
    <property type="match status" value="1"/>
</dbReference>
<feature type="transmembrane region" description="Helical" evidence="16">
    <location>
        <begin position="594"/>
        <end position="611"/>
    </location>
</feature>
<dbReference type="EMBL" id="AP003090">
    <property type="protein sequence ID" value="BAB61808.1"/>
    <property type="molecule type" value="Genomic_DNA"/>
</dbReference>
<feature type="transmembrane region" description="Helical" evidence="16">
    <location>
        <begin position="215"/>
        <end position="235"/>
    </location>
</feature>
<dbReference type="Pfam" id="PF00361">
    <property type="entry name" value="Proton_antipo_M"/>
    <property type="match status" value="1"/>
</dbReference>
<keyword evidence="6 16" id="KW-0812">Transmembrane</keyword>
<keyword evidence="8" id="KW-1278">Translocase</keyword>
<evidence type="ECO:0000256" key="10">
    <source>
        <dbReference type="ARBA" id="ARBA00022989"/>
    </source>
</evidence>
<comment type="subcellular location">
    <subcellularLocation>
        <location evidence="1">Mitochondrion inner membrane</location>
        <topology evidence="1">Multi-pass membrane protein</topology>
    </subcellularLocation>
</comment>
<dbReference type="InterPro" id="IPR003945">
    <property type="entry name" value="NU5C-like"/>
</dbReference>
<keyword evidence="9" id="KW-0249">Electron transport</keyword>
<evidence type="ECO:0000256" key="4">
    <source>
        <dbReference type="ARBA" id="ARBA00022448"/>
    </source>
</evidence>
<keyword evidence="7" id="KW-0999">Mitochondrion inner membrane</keyword>
<evidence type="ECO:0000256" key="2">
    <source>
        <dbReference type="ARBA" id="ARBA00012944"/>
    </source>
</evidence>
<feature type="transmembrane region" description="Helical" evidence="16">
    <location>
        <begin position="307"/>
        <end position="325"/>
    </location>
</feature>
<feature type="transmembrane region" description="Helical" evidence="16">
    <location>
        <begin position="177"/>
        <end position="195"/>
    </location>
</feature>
<evidence type="ECO:0000256" key="3">
    <source>
        <dbReference type="ARBA" id="ARBA00021096"/>
    </source>
</evidence>
<comment type="function">
    <text evidence="16">Core subunit of the mitochondrial membrane respiratory chain NADH dehydrogenase (Complex I) which catalyzes electron transfer from NADH through the respiratory chain, using ubiquinone as an electron acceptor. Essential for the catalytic activity and assembly of complex I.</text>
</comment>
<dbReference type="PRINTS" id="PR01434">
    <property type="entry name" value="NADHDHGNASE5"/>
</dbReference>
<dbReference type="GO" id="GO:0003954">
    <property type="term" value="F:NADH dehydrogenase activity"/>
    <property type="evidence" value="ECO:0007669"/>
    <property type="project" value="TreeGrafter"/>
</dbReference>
<feature type="transmembrane region" description="Helical" evidence="16">
    <location>
        <begin position="374"/>
        <end position="393"/>
    </location>
</feature>
<evidence type="ECO:0000313" key="20">
    <source>
        <dbReference type="EMBL" id="BAB61808.1"/>
    </source>
</evidence>
<dbReference type="PANTHER" id="PTHR42829">
    <property type="entry name" value="NADH-UBIQUINONE OXIDOREDUCTASE CHAIN 5"/>
    <property type="match status" value="1"/>
</dbReference>
<evidence type="ECO:0000256" key="15">
    <source>
        <dbReference type="ARBA" id="ARBA00049551"/>
    </source>
</evidence>
<keyword evidence="4 16" id="KW-0813">Transport</keyword>